<reference evidence="1" key="1">
    <citation type="submission" date="2020-10" db="EMBL/GenBank/DDBJ databases">
        <authorList>
            <person name="Gilroy R."/>
        </authorList>
    </citation>
    <scope>NUCLEOTIDE SEQUENCE</scope>
    <source>
        <strain evidence="1">6276</strain>
    </source>
</reference>
<organism evidence="1 2">
    <name type="scientific">Candidatus Scatousia excrementigallinarum</name>
    <dbReference type="NCBI Taxonomy" id="2840935"/>
    <lineage>
        <taxon>Bacteria</taxon>
        <taxon>Candidatus Scatousia</taxon>
    </lineage>
</organism>
<evidence type="ECO:0000313" key="1">
    <source>
        <dbReference type="EMBL" id="HIS37078.1"/>
    </source>
</evidence>
<sequence length="110" mass="12676">MAFLAIDSQRNLFTLQRNQLQFEQTLVQNQVNWLQKEMAYIQSTFEEQNPDASIDEDPTYLMLQKQEEYLTTRTQAIETQVNTLNEEISSSKQVVQNNIKSSCGLNLIGG</sequence>
<dbReference type="EMBL" id="DVIU01000211">
    <property type="protein sequence ID" value="HIS37078.1"/>
    <property type="molecule type" value="Genomic_DNA"/>
</dbReference>
<gene>
    <name evidence="1" type="ORF">IAC10_10700</name>
</gene>
<evidence type="ECO:0000313" key="2">
    <source>
        <dbReference type="Proteomes" id="UP000823928"/>
    </source>
</evidence>
<proteinExistence type="predicted"/>
<reference evidence="1" key="2">
    <citation type="journal article" date="2021" name="PeerJ">
        <title>Extensive microbial diversity within the chicken gut microbiome revealed by metagenomics and culture.</title>
        <authorList>
            <person name="Gilroy R."/>
            <person name="Ravi A."/>
            <person name="Getino M."/>
            <person name="Pursley I."/>
            <person name="Horton D.L."/>
            <person name="Alikhan N.F."/>
            <person name="Baker D."/>
            <person name="Gharbi K."/>
            <person name="Hall N."/>
            <person name="Watson M."/>
            <person name="Adriaenssens E.M."/>
            <person name="Foster-Nyarko E."/>
            <person name="Jarju S."/>
            <person name="Secka A."/>
            <person name="Antonio M."/>
            <person name="Oren A."/>
            <person name="Chaudhuri R.R."/>
            <person name="La Ragione R."/>
            <person name="Hildebrand F."/>
            <person name="Pallen M.J."/>
        </authorList>
    </citation>
    <scope>NUCLEOTIDE SEQUENCE</scope>
    <source>
        <strain evidence="1">6276</strain>
    </source>
</reference>
<name>A0A9D1F034_9BACT</name>
<accession>A0A9D1F034</accession>
<dbReference type="AlphaFoldDB" id="A0A9D1F034"/>
<dbReference type="Proteomes" id="UP000823928">
    <property type="component" value="Unassembled WGS sequence"/>
</dbReference>
<comment type="caution">
    <text evidence="1">The sequence shown here is derived from an EMBL/GenBank/DDBJ whole genome shotgun (WGS) entry which is preliminary data.</text>
</comment>
<protein>
    <submittedName>
        <fullName evidence="1">Uncharacterized protein</fullName>
    </submittedName>
</protein>